<protein>
    <submittedName>
        <fullName evidence="2">DNA-binding protein</fullName>
    </submittedName>
</protein>
<proteinExistence type="predicted"/>
<sequence>MDFITTKEVASKWGISDRRILQYCTAGRIDGAEKIGHAWLIPKSASKPVDKRYKTNKKEVK</sequence>
<dbReference type="InterPro" id="IPR041657">
    <property type="entry name" value="HTH_17"/>
</dbReference>
<dbReference type="RefSeq" id="WP_065542128.1">
    <property type="nucleotide sequence ID" value="NZ_CP015405.2"/>
</dbReference>
<reference evidence="2" key="1">
    <citation type="submission" date="2017-04" db="EMBL/GenBank/DDBJ databases">
        <title>Complete Genome Sequences of Twelve Strains of a Stable Defined Moderately Diverse Mouse Microbiota 2 (sDMDMm2).</title>
        <authorList>
            <person name="Uchimura Y."/>
            <person name="Wyss M."/>
            <person name="Brugiroux S."/>
            <person name="Limenitakis J.P."/>
            <person name="Stecher B."/>
            <person name="McCoy K.D."/>
            <person name="Macpherson A.J."/>
        </authorList>
    </citation>
    <scope>NUCLEOTIDE SEQUENCE</scope>
    <source>
        <strain evidence="2">YL58</strain>
    </source>
</reference>
<dbReference type="Pfam" id="PF12728">
    <property type="entry name" value="HTH_17"/>
    <property type="match status" value="1"/>
</dbReference>
<dbReference type="STRING" id="1796616.A4V09_09345"/>
<name>A0A1C7IAC3_9FIRM</name>
<dbReference type="EMBL" id="CP015405">
    <property type="protein sequence ID" value="ANU75948.1"/>
    <property type="molecule type" value="Genomic_DNA"/>
</dbReference>
<dbReference type="GO" id="GO:0003677">
    <property type="term" value="F:DNA binding"/>
    <property type="evidence" value="ECO:0007669"/>
    <property type="project" value="UniProtKB-KW"/>
</dbReference>
<dbReference type="KEGG" id="byl:A4V09_09345"/>
<gene>
    <name evidence="2" type="ORF">A4V09_09345</name>
</gene>
<organism evidence="2 3">
    <name type="scientific">Blautia pseudococcoides</name>
    <dbReference type="NCBI Taxonomy" id="1796616"/>
    <lineage>
        <taxon>Bacteria</taxon>
        <taxon>Bacillati</taxon>
        <taxon>Bacillota</taxon>
        <taxon>Clostridia</taxon>
        <taxon>Lachnospirales</taxon>
        <taxon>Lachnospiraceae</taxon>
        <taxon>Blautia</taxon>
    </lineage>
</organism>
<evidence type="ECO:0000259" key="1">
    <source>
        <dbReference type="Pfam" id="PF12728"/>
    </source>
</evidence>
<evidence type="ECO:0000313" key="3">
    <source>
        <dbReference type="Proteomes" id="UP000092574"/>
    </source>
</evidence>
<dbReference type="Proteomes" id="UP000092574">
    <property type="component" value="Chromosome"/>
</dbReference>
<keyword evidence="3" id="KW-1185">Reference proteome</keyword>
<dbReference type="AlphaFoldDB" id="A0A1C7IAC3"/>
<dbReference type="OrthoDB" id="9799038at2"/>
<evidence type="ECO:0000313" key="2">
    <source>
        <dbReference type="EMBL" id="ANU75948.1"/>
    </source>
</evidence>
<feature type="domain" description="Helix-turn-helix" evidence="1">
    <location>
        <begin position="4"/>
        <end position="45"/>
    </location>
</feature>
<accession>A0A1C7IAC3</accession>
<keyword evidence="2" id="KW-0238">DNA-binding</keyword>